<evidence type="ECO:0000313" key="1">
    <source>
        <dbReference type="EMBL" id="GAA1511455.1"/>
    </source>
</evidence>
<accession>A0ABN2A4X9</accession>
<name>A0ABN2A4X9_9ACTN</name>
<evidence type="ECO:0008006" key="3">
    <source>
        <dbReference type="Google" id="ProtNLM"/>
    </source>
</evidence>
<keyword evidence="2" id="KW-1185">Reference proteome</keyword>
<dbReference type="Gene3D" id="1.10.287.1060">
    <property type="entry name" value="ESAT-6-like"/>
    <property type="match status" value="1"/>
</dbReference>
<proteinExistence type="predicted"/>
<reference evidence="1 2" key="1">
    <citation type="journal article" date="2019" name="Int. J. Syst. Evol. Microbiol.">
        <title>The Global Catalogue of Microorganisms (GCM) 10K type strain sequencing project: providing services to taxonomists for standard genome sequencing and annotation.</title>
        <authorList>
            <consortium name="The Broad Institute Genomics Platform"/>
            <consortium name="The Broad Institute Genome Sequencing Center for Infectious Disease"/>
            <person name="Wu L."/>
            <person name="Ma J."/>
        </authorList>
    </citation>
    <scope>NUCLEOTIDE SEQUENCE [LARGE SCALE GENOMIC DNA]</scope>
    <source>
        <strain evidence="1 2">JCM 14942</strain>
    </source>
</reference>
<evidence type="ECO:0000313" key="2">
    <source>
        <dbReference type="Proteomes" id="UP001500842"/>
    </source>
</evidence>
<comment type="caution">
    <text evidence="1">The sequence shown here is derived from an EMBL/GenBank/DDBJ whole genome shotgun (WGS) entry which is preliminary data.</text>
</comment>
<dbReference type="InterPro" id="IPR036689">
    <property type="entry name" value="ESAT-6-like_sf"/>
</dbReference>
<organism evidence="1 2">
    <name type="scientific">Nocardioides humi</name>
    <dbReference type="NCBI Taxonomy" id="449461"/>
    <lineage>
        <taxon>Bacteria</taxon>
        <taxon>Bacillati</taxon>
        <taxon>Actinomycetota</taxon>
        <taxon>Actinomycetes</taxon>
        <taxon>Propionibacteriales</taxon>
        <taxon>Nocardioidaceae</taxon>
        <taxon>Nocardioides</taxon>
    </lineage>
</organism>
<dbReference type="SUPFAM" id="SSF140453">
    <property type="entry name" value="EsxAB dimer-like"/>
    <property type="match status" value="1"/>
</dbReference>
<protein>
    <recommendedName>
        <fullName evidence="3">WXG100 family type VII secretion target</fullName>
    </recommendedName>
</protein>
<sequence length="105" mass="11651">MAVEFGQAEGALKRVAERVVQAKEEFGGHASTMDGQLERLRLEWQGSGGLSFNNLKQAWLEKHKVVITALDRFHASLTETEADNRAVDEQAGSEMVNLLNRLGQQ</sequence>
<dbReference type="RefSeq" id="WP_141005818.1">
    <property type="nucleotide sequence ID" value="NZ_BAAAOR010000012.1"/>
</dbReference>
<gene>
    <name evidence="1" type="ORF">GCM10009788_14800</name>
</gene>
<dbReference type="EMBL" id="BAAAOR010000012">
    <property type="protein sequence ID" value="GAA1511455.1"/>
    <property type="molecule type" value="Genomic_DNA"/>
</dbReference>
<dbReference type="Proteomes" id="UP001500842">
    <property type="component" value="Unassembled WGS sequence"/>
</dbReference>